<gene>
    <name evidence="2" type="ORF">HK103_002297</name>
</gene>
<name>A0AAD5UIU4_9FUNG</name>
<feature type="compositionally biased region" description="Basic and acidic residues" evidence="1">
    <location>
        <begin position="1"/>
        <end position="17"/>
    </location>
</feature>
<reference evidence="2" key="1">
    <citation type="submission" date="2020-05" db="EMBL/GenBank/DDBJ databases">
        <title>Phylogenomic resolution of chytrid fungi.</title>
        <authorList>
            <person name="Stajich J.E."/>
            <person name="Amses K."/>
            <person name="Simmons R."/>
            <person name="Seto K."/>
            <person name="Myers J."/>
            <person name="Bonds A."/>
            <person name="Quandt C.A."/>
            <person name="Barry K."/>
            <person name="Liu P."/>
            <person name="Grigoriev I."/>
            <person name="Longcore J.E."/>
            <person name="James T.Y."/>
        </authorList>
    </citation>
    <scope>NUCLEOTIDE SEQUENCE</scope>
    <source>
        <strain evidence="2">PLAUS21</strain>
    </source>
</reference>
<accession>A0AAD5UIU4</accession>
<dbReference type="EMBL" id="JADGKB010000018">
    <property type="protein sequence ID" value="KAJ3259394.1"/>
    <property type="molecule type" value="Genomic_DNA"/>
</dbReference>
<dbReference type="AlphaFoldDB" id="A0AAD5UIU4"/>
<keyword evidence="3" id="KW-1185">Reference proteome</keyword>
<evidence type="ECO:0000256" key="1">
    <source>
        <dbReference type="SAM" id="MobiDB-lite"/>
    </source>
</evidence>
<sequence length="90" mass="10751">MSELEKEIQKQREKIDARFGPGSFDKQMKRIKPHRCAKYLDDVVYGIQYKFDFTPIPVLFKCMMAEEGKEPPRKYPESVPYSRFDELKKD</sequence>
<feature type="region of interest" description="Disordered" evidence="1">
    <location>
        <begin position="68"/>
        <end position="90"/>
    </location>
</feature>
<protein>
    <submittedName>
        <fullName evidence="2">Uncharacterized protein</fullName>
    </submittedName>
</protein>
<evidence type="ECO:0000313" key="3">
    <source>
        <dbReference type="Proteomes" id="UP001210925"/>
    </source>
</evidence>
<evidence type="ECO:0000313" key="2">
    <source>
        <dbReference type="EMBL" id="KAJ3259394.1"/>
    </source>
</evidence>
<feature type="region of interest" description="Disordered" evidence="1">
    <location>
        <begin position="1"/>
        <end position="21"/>
    </location>
</feature>
<organism evidence="2 3">
    <name type="scientific">Boothiomyces macroporosus</name>
    <dbReference type="NCBI Taxonomy" id="261099"/>
    <lineage>
        <taxon>Eukaryota</taxon>
        <taxon>Fungi</taxon>
        <taxon>Fungi incertae sedis</taxon>
        <taxon>Chytridiomycota</taxon>
        <taxon>Chytridiomycota incertae sedis</taxon>
        <taxon>Chytridiomycetes</taxon>
        <taxon>Rhizophydiales</taxon>
        <taxon>Terramycetaceae</taxon>
        <taxon>Boothiomyces</taxon>
    </lineage>
</organism>
<comment type="caution">
    <text evidence="2">The sequence shown here is derived from an EMBL/GenBank/DDBJ whole genome shotgun (WGS) entry which is preliminary data.</text>
</comment>
<dbReference type="Proteomes" id="UP001210925">
    <property type="component" value="Unassembled WGS sequence"/>
</dbReference>
<proteinExistence type="predicted"/>